<dbReference type="SUPFAM" id="SSF56235">
    <property type="entry name" value="N-terminal nucleophile aminohydrolases (Ntn hydrolases)"/>
    <property type="match status" value="1"/>
</dbReference>
<comment type="caution">
    <text evidence="2">The sequence shown here is derived from an EMBL/GenBank/DDBJ whole genome shotgun (WGS) entry which is preliminary data.</text>
</comment>
<dbReference type="Pfam" id="PF00733">
    <property type="entry name" value="Asn_synthase"/>
    <property type="match status" value="1"/>
</dbReference>
<feature type="domain" description="Asparagine synthetase" evidence="1">
    <location>
        <begin position="328"/>
        <end position="478"/>
    </location>
</feature>
<reference evidence="2 3" key="1">
    <citation type="submission" date="2019-08" db="EMBL/GenBank/DDBJ databases">
        <title>Actinomadura sp. nov. CYP1-5 isolated from mountain soil.</title>
        <authorList>
            <person name="Songsumanus A."/>
            <person name="Kuncharoen N."/>
            <person name="Kudo T."/>
            <person name="Yuki M."/>
            <person name="Igarashi Y."/>
            <person name="Tanasupawat S."/>
        </authorList>
    </citation>
    <scope>NUCLEOTIDE SEQUENCE [LARGE SCALE GENOMIC DNA]</scope>
    <source>
        <strain evidence="2 3">CYP1-5</strain>
    </source>
</reference>
<dbReference type="InterPro" id="IPR029055">
    <property type="entry name" value="Ntn_hydrolases_N"/>
</dbReference>
<dbReference type="AlphaFoldDB" id="A0A5D3FNH1"/>
<evidence type="ECO:0000313" key="3">
    <source>
        <dbReference type="Proteomes" id="UP000323505"/>
    </source>
</evidence>
<dbReference type="InterPro" id="IPR014729">
    <property type="entry name" value="Rossmann-like_a/b/a_fold"/>
</dbReference>
<evidence type="ECO:0000259" key="1">
    <source>
        <dbReference type="Pfam" id="PF00733"/>
    </source>
</evidence>
<protein>
    <recommendedName>
        <fullName evidence="1">Asparagine synthetase domain-containing protein</fullName>
    </recommendedName>
</protein>
<dbReference type="InterPro" id="IPR001962">
    <property type="entry name" value="Asn_synthase"/>
</dbReference>
<name>A0A5D3FNH1_9ACTN</name>
<dbReference type="SUPFAM" id="SSF52402">
    <property type="entry name" value="Adenine nucleotide alpha hydrolases-like"/>
    <property type="match status" value="1"/>
</dbReference>
<dbReference type="Proteomes" id="UP000323505">
    <property type="component" value="Unassembled WGS sequence"/>
</dbReference>
<dbReference type="GO" id="GO:0004066">
    <property type="term" value="F:asparagine synthase (glutamine-hydrolyzing) activity"/>
    <property type="evidence" value="ECO:0007669"/>
    <property type="project" value="InterPro"/>
</dbReference>
<gene>
    <name evidence="2" type="ORF">FXF68_17165</name>
</gene>
<dbReference type="GO" id="GO:0006529">
    <property type="term" value="P:asparagine biosynthetic process"/>
    <property type="evidence" value="ECO:0007669"/>
    <property type="project" value="InterPro"/>
</dbReference>
<organism evidence="2 3">
    <name type="scientific">Actinomadura decatromicini</name>
    <dbReference type="NCBI Taxonomy" id="2604572"/>
    <lineage>
        <taxon>Bacteria</taxon>
        <taxon>Bacillati</taxon>
        <taxon>Actinomycetota</taxon>
        <taxon>Actinomycetes</taxon>
        <taxon>Streptosporangiales</taxon>
        <taxon>Thermomonosporaceae</taxon>
        <taxon>Actinomadura</taxon>
    </lineage>
</organism>
<evidence type="ECO:0000313" key="2">
    <source>
        <dbReference type="EMBL" id="TYK49476.1"/>
    </source>
</evidence>
<keyword evidence="3" id="KW-1185">Reference proteome</keyword>
<dbReference type="Gene3D" id="3.40.50.620">
    <property type="entry name" value="HUPs"/>
    <property type="match status" value="1"/>
</dbReference>
<accession>A0A5D3FNH1</accession>
<sequence length="698" mass="76328">MLPGKSTVKDRRFQVAVSRHPVSAAPVMSGGGSAGGGAWASSIRGAARCPRRPIAWPRRPQYSRSSHAGLTPLSPLVARLICPLRFIIEWITVRSYLAVIASSPGGRLPEVVLEAAEAAAVDSIPVPPEHLESGRWISGDGGVALLSWSNEPRHELLPRPLIEHGGRVLGYCGYLGEPEDDERKLLDSDRLGDAAESLGGCFSVFRADEREVQAATSIARVCPVYHAEAGGVFVAGSRALLVHLVARAAVTNMVRPPVDLDTMALQPMVRHGFFTNDETPFAGVRALPAASTITVRSGGRPDIVTAPLPEVLPAPTGARAARERVGRLGEALIKAAAPLARHDEPVNLALSGGRDSRVMASILRAAKVPMTATTHGFADDPDVILGTEIARRLGIEHKVTQTVTAENQTSVDVAHPFLRAYDIIRTCEGMTSAYERVNNWAPYTLTPKTSGSGGETLRGGFLYDQKDQSPAGLRKRVESIFKSGSAFLTPEANARAAELHGEWAERAENDGAGVLDLLYLFYRSGRWIVGSHTATLMNGPYYHPFFDNRVVREALALPATWRANEEVVFRLIETLAPEIAQVPPEGKRWRFEANSPRRLREWPAWRRRAAVLPVGRTSGFNWRKSYDENFLAILRDQVMNAPPELFDIVDERRAKEHFATVPKGWANQTWHIYTLAVLLSGEWRDARPDLPDVTIPIP</sequence>
<dbReference type="EMBL" id="VSRQ01000003">
    <property type="protein sequence ID" value="TYK49476.1"/>
    <property type="molecule type" value="Genomic_DNA"/>
</dbReference>
<proteinExistence type="predicted"/>